<dbReference type="InterPro" id="IPR022764">
    <property type="entry name" value="Peptidase_S54_rhomboid_dom"/>
</dbReference>
<feature type="transmembrane region" description="Helical" evidence="8">
    <location>
        <begin position="90"/>
        <end position="108"/>
    </location>
</feature>
<dbReference type="Pfam" id="PF01694">
    <property type="entry name" value="Rhomboid"/>
    <property type="match status" value="1"/>
</dbReference>
<dbReference type="PANTHER" id="PTHR22936">
    <property type="entry name" value="RHOMBOID-RELATED"/>
    <property type="match status" value="1"/>
</dbReference>
<keyword evidence="3 8" id="KW-0812">Transmembrane</keyword>
<feature type="domain" description="Peptidase S54 rhomboid" evidence="9">
    <location>
        <begin position="132"/>
        <end position="265"/>
    </location>
</feature>
<accession>A0A7Y2EA18</accession>
<evidence type="ECO:0000256" key="5">
    <source>
        <dbReference type="ARBA" id="ARBA00022825"/>
    </source>
</evidence>
<evidence type="ECO:0000313" key="11">
    <source>
        <dbReference type="Proteomes" id="UP000547674"/>
    </source>
</evidence>
<dbReference type="InterPro" id="IPR035952">
    <property type="entry name" value="Rhomboid-like_sf"/>
</dbReference>
<dbReference type="PANTHER" id="PTHR22936:SF69">
    <property type="entry name" value="RHOMBOID-LIKE PROTEIN"/>
    <property type="match status" value="1"/>
</dbReference>
<dbReference type="Proteomes" id="UP000547674">
    <property type="component" value="Unassembled WGS sequence"/>
</dbReference>
<evidence type="ECO:0000256" key="8">
    <source>
        <dbReference type="SAM" id="Phobius"/>
    </source>
</evidence>
<dbReference type="EMBL" id="JABDJR010000449">
    <property type="protein sequence ID" value="NNF07315.1"/>
    <property type="molecule type" value="Genomic_DNA"/>
</dbReference>
<evidence type="ECO:0000259" key="9">
    <source>
        <dbReference type="Pfam" id="PF01694"/>
    </source>
</evidence>
<evidence type="ECO:0000313" key="10">
    <source>
        <dbReference type="EMBL" id="NNF07315.1"/>
    </source>
</evidence>
<keyword evidence="5" id="KW-0720">Serine protease</keyword>
<comment type="caution">
    <text evidence="10">The sequence shown here is derived from an EMBL/GenBank/DDBJ whole genome shotgun (WGS) entry which is preliminary data.</text>
</comment>
<feature type="transmembrane region" description="Helical" evidence="8">
    <location>
        <begin position="226"/>
        <end position="244"/>
    </location>
</feature>
<evidence type="ECO:0000256" key="7">
    <source>
        <dbReference type="ARBA" id="ARBA00023136"/>
    </source>
</evidence>
<feature type="transmembrane region" description="Helical" evidence="8">
    <location>
        <begin position="147"/>
        <end position="164"/>
    </location>
</feature>
<evidence type="ECO:0000256" key="1">
    <source>
        <dbReference type="ARBA" id="ARBA00004141"/>
    </source>
</evidence>
<dbReference type="AlphaFoldDB" id="A0A7Y2EA18"/>
<name>A0A7Y2EA18_UNCEI</name>
<sequence length="291" mass="32737">MMMHSPPNPMILTIIDGDEVWLERREWEVWMDDGRIPGPALVQTSGGWIPAHQFDVFRRTEREEAKTPPPPTPNVLKIIFPKKGVSATEAILLVNILVFGFLVIQWGQRYESSLYALLAGWWYEVHDRNFFWWWWPPTVMHVSPQHLFGNAVSILFGAGAIEVLMGARWVFILYPILGFGSSFLSYLGHDGAPLSVGASGVAFGFWGVLISFLIRHRSKFTDRQRWKAKRVYVGMIAIMVLPALLNADYFGHVGGFVMGLLVGGLLPLHSRFSRSAVSDETVTPSISEPAQ</sequence>
<gene>
    <name evidence="10" type="ORF">HKN21_11190</name>
</gene>
<keyword evidence="4" id="KW-0378">Hydrolase</keyword>
<evidence type="ECO:0000256" key="3">
    <source>
        <dbReference type="ARBA" id="ARBA00022692"/>
    </source>
</evidence>
<keyword evidence="2 10" id="KW-0645">Protease</keyword>
<dbReference type="GO" id="GO:0016020">
    <property type="term" value="C:membrane"/>
    <property type="evidence" value="ECO:0007669"/>
    <property type="project" value="UniProtKB-SubCell"/>
</dbReference>
<evidence type="ECO:0000256" key="4">
    <source>
        <dbReference type="ARBA" id="ARBA00022801"/>
    </source>
</evidence>
<evidence type="ECO:0000256" key="2">
    <source>
        <dbReference type="ARBA" id="ARBA00022670"/>
    </source>
</evidence>
<dbReference type="GO" id="GO:0004252">
    <property type="term" value="F:serine-type endopeptidase activity"/>
    <property type="evidence" value="ECO:0007669"/>
    <property type="project" value="InterPro"/>
</dbReference>
<dbReference type="GO" id="GO:0006508">
    <property type="term" value="P:proteolysis"/>
    <property type="evidence" value="ECO:0007669"/>
    <property type="project" value="UniProtKB-KW"/>
</dbReference>
<reference evidence="10 11" key="1">
    <citation type="submission" date="2020-03" db="EMBL/GenBank/DDBJ databases">
        <title>Metabolic flexibility allows generalist bacteria to become dominant in a frequently disturbed ecosystem.</title>
        <authorList>
            <person name="Chen Y.-J."/>
            <person name="Leung P.M."/>
            <person name="Bay S.K."/>
            <person name="Hugenholtz P."/>
            <person name="Kessler A.J."/>
            <person name="Shelley G."/>
            <person name="Waite D.W."/>
            <person name="Cook P.L."/>
            <person name="Greening C."/>
        </authorList>
    </citation>
    <scope>NUCLEOTIDE SEQUENCE [LARGE SCALE GENOMIC DNA]</scope>
    <source>
        <strain evidence="10">SS_bin_28</strain>
    </source>
</reference>
<feature type="transmembrane region" description="Helical" evidence="8">
    <location>
        <begin position="194"/>
        <end position="214"/>
    </location>
</feature>
<dbReference type="Gene3D" id="1.20.1540.10">
    <property type="entry name" value="Rhomboid-like"/>
    <property type="match status" value="1"/>
</dbReference>
<protein>
    <submittedName>
        <fullName evidence="10">Rhomboid family intramembrane serine protease</fullName>
    </submittedName>
</protein>
<dbReference type="InterPro" id="IPR002610">
    <property type="entry name" value="Peptidase_S54_rhomboid-like"/>
</dbReference>
<dbReference type="SUPFAM" id="SSF144091">
    <property type="entry name" value="Rhomboid-like"/>
    <property type="match status" value="1"/>
</dbReference>
<comment type="subcellular location">
    <subcellularLocation>
        <location evidence="1">Membrane</location>
        <topology evidence="1">Multi-pass membrane protein</topology>
    </subcellularLocation>
</comment>
<organism evidence="10 11">
    <name type="scientific">Eiseniibacteriota bacterium</name>
    <dbReference type="NCBI Taxonomy" id="2212470"/>
    <lineage>
        <taxon>Bacteria</taxon>
        <taxon>Candidatus Eiseniibacteriota</taxon>
    </lineage>
</organism>
<keyword evidence="7 8" id="KW-0472">Membrane</keyword>
<proteinExistence type="predicted"/>
<evidence type="ECO:0000256" key="6">
    <source>
        <dbReference type="ARBA" id="ARBA00022989"/>
    </source>
</evidence>
<keyword evidence="6 8" id="KW-1133">Transmembrane helix</keyword>